<comment type="caution">
    <text evidence="2">The sequence shown here is derived from an EMBL/GenBank/DDBJ whole genome shotgun (WGS) entry which is preliminary data.</text>
</comment>
<evidence type="ECO:0000313" key="3">
    <source>
        <dbReference type="Proteomes" id="UP001295684"/>
    </source>
</evidence>
<dbReference type="Proteomes" id="UP001295684">
    <property type="component" value="Unassembled WGS sequence"/>
</dbReference>
<proteinExistence type="predicted"/>
<gene>
    <name evidence="2" type="ORF">ECRASSUSDP1_LOCUS26398</name>
</gene>
<evidence type="ECO:0000256" key="1">
    <source>
        <dbReference type="SAM" id="MobiDB-lite"/>
    </source>
</evidence>
<dbReference type="AlphaFoldDB" id="A0AAD1Y531"/>
<feature type="region of interest" description="Disordered" evidence="1">
    <location>
        <begin position="748"/>
        <end position="779"/>
    </location>
</feature>
<organism evidence="2 3">
    <name type="scientific">Euplotes crassus</name>
    <dbReference type="NCBI Taxonomy" id="5936"/>
    <lineage>
        <taxon>Eukaryota</taxon>
        <taxon>Sar</taxon>
        <taxon>Alveolata</taxon>
        <taxon>Ciliophora</taxon>
        <taxon>Intramacronucleata</taxon>
        <taxon>Spirotrichea</taxon>
        <taxon>Hypotrichia</taxon>
        <taxon>Euplotida</taxon>
        <taxon>Euplotidae</taxon>
        <taxon>Moneuplotes</taxon>
    </lineage>
</organism>
<sequence>MGFEVATTKINIAQKNSVDKISKVCQEALALSPDLKSTLILSCGSQFKLDQADFDQNRGMIIGYEIVRHLISLKQALKETSKDSTPISAYLSCYEIIADAEEDIVDLIEYEHSERSSINISKSQSKHSSVKSESEMQEIFIDTDSLEELQMVVNDLFSKRKRVFCGHEDSYDKECDCCKTKKLNMYKEGINQYAPPYISNVVLKIRIAQNDSQDESDPEQKEIYLIDLSEYNEPVPEIQNMLLKLESDISSLSLDTRICQFVFEKCRKVDSLHLLGFINSPKDLTKIPEEVQAYTDKITEFSEIAYKVFSTSNEIFGNFRSRVLDNLSSEIGGLSVFSQQKSDESKLHFSTMSKSISAKSEGSNTHVTKLKAICSDRSLTSSQRLQGVKNCVKSFIKDSEHSNYSIKDDNEATIINKITNNILKELDVANMFNSQQNIQNTSTQDKELCLSQSQSYIFSKVSSEKGRNNRKNRISAIKKRKESKGSSFASNILLHNKNMMDLKESGRKSKKLVPQTSGFDYVQDKENISNKSKNIIRACREARYPLSNKFKRKAQNKSNSREVIISVKKIHQIRAPNQSIASSGRPIKKEINIADDFSITDSEEEKQELVPKRAKNYLSNSKNIEKEGCSSPKDQETIQQVQGILQDSMKLVRHQMNSFLDYFVNGNHKPRSKKRSLIRRCIGSLSCSGSRERKNNYISTPKSQSSSLYSKSYNFSNNPIQKKDDSSSKNSKIHNKVAARRHIVLFPRNSHNSSQRSSERIKTTVTKNTNRRQNPRPARREINLGVIRHPLNSERNNYSIGMSTLNKDTIVRTLDDR</sequence>
<accession>A0AAD1Y531</accession>
<feature type="region of interest" description="Disordered" evidence="1">
    <location>
        <begin position="690"/>
        <end position="733"/>
    </location>
</feature>
<feature type="compositionally biased region" description="Low complexity" evidence="1">
    <location>
        <begin position="699"/>
        <end position="718"/>
    </location>
</feature>
<name>A0AAD1Y531_EUPCR</name>
<keyword evidence="3" id="KW-1185">Reference proteome</keyword>
<reference evidence="2" key="1">
    <citation type="submission" date="2023-07" db="EMBL/GenBank/DDBJ databases">
        <authorList>
            <consortium name="AG Swart"/>
            <person name="Singh M."/>
            <person name="Singh A."/>
            <person name="Seah K."/>
            <person name="Emmerich C."/>
        </authorList>
    </citation>
    <scope>NUCLEOTIDE SEQUENCE</scope>
    <source>
        <strain evidence="2">DP1</strain>
    </source>
</reference>
<dbReference type="EMBL" id="CAMPGE010027207">
    <property type="protein sequence ID" value="CAI2384858.1"/>
    <property type="molecule type" value="Genomic_DNA"/>
</dbReference>
<evidence type="ECO:0000313" key="2">
    <source>
        <dbReference type="EMBL" id="CAI2384858.1"/>
    </source>
</evidence>
<protein>
    <submittedName>
        <fullName evidence="2">Uncharacterized protein</fullName>
    </submittedName>
</protein>